<protein>
    <submittedName>
        <fullName evidence="1">Uncharacterized protein</fullName>
    </submittedName>
</protein>
<dbReference type="EMBL" id="LAZR01060833">
    <property type="protein sequence ID" value="KKK64859.1"/>
    <property type="molecule type" value="Genomic_DNA"/>
</dbReference>
<proteinExistence type="predicted"/>
<evidence type="ECO:0000313" key="1">
    <source>
        <dbReference type="EMBL" id="KKK64859.1"/>
    </source>
</evidence>
<organism evidence="1">
    <name type="scientific">marine sediment metagenome</name>
    <dbReference type="NCBI Taxonomy" id="412755"/>
    <lineage>
        <taxon>unclassified sequences</taxon>
        <taxon>metagenomes</taxon>
        <taxon>ecological metagenomes</taxon>
    </lineage>
</organism>
<gene>
    <name evidence="1" type="ORF">LCGC14_2979980</name>
</gene>
<accession>A0A0F8ZEH8</accession>
<comment type="caution">
    <text evidence="1">The sequence shown here is derived from an EMBL/GenBank/DDBJ whole genome shotgun (WGS) entry which is preliminary data.</text>
</comment>
<sequence length="26" mass="3054">MQQNHKLDELSEKQILHEIHTVLLGV</sequence>
<name>A0A0F8ZEH8_9ZZZZ</name>
<dbReference type="AlphaFoldDB" id="A0A0F8ZEH8"/>
<feature type="non-terminal residue" evidence="1">
    <location>
        <position position="26"/>
    </location>
</feature>
<reference evidence="1" key="1">
    <citation type="journal article" date="2015" name="Nature">
        <title>Complex archaea that bridge the gap between prokaryotes and eukaryotes.</title>
        <authorList>
            <person name="Spang A."/>
            <person name="Saw J.H."/>
            <person name="Jorgensen S.L."/>
            <person name="Zaremba-Niedzwiedzka K."/>
            <person name="Martijn J."/>
            <person name="Lind A.E."/>
            <person name="van Eijk R."/>
            <person name="Schleper C."/>
            <person name="Guy L."/>
            <person name="Ettema T.J."/>
        </authorList>
    </citation>
    <scope>NUCLEOTIDE SEQUENCE</scope>
</reference>